<dbReference type="Proteomes" id="UP000004691">
    <property type="component" value="Unassembled WGS sequence"/>
</dbReference>
<proteinExistence type="predicted"/>
<dbReference type="RefSeq" id="WP_006240786.1">
    <property type="nucleotide sequence ID" value="NZ_JH636049.1"/>
</dbReference>
<dbReference type="Pfam" id="PF00550">
    <property type="entry name" value="PP-binding"/>
    <property type="match status" value="1"/>
</dbReference>
<dbReference type="InterPro" id="IPR036736">
    <property type="entry name" value="ACP-like_sf"/>
</dbReference>
<dbReference type="OrthoDB" id="3537906at2"/>
<organism evidence="4 5">
    <name type="scientific">Saccharomonospora xinjiangensis XJ-54</name>
    <dbReference type="NCBI Taxonomy" id="882086"/>
    <lineage>
        <taxon>Bacteria</taxon>
        <taxon>Bacillati</taxon>
        <taxon>Actinomycetota</taxon>
        <taxon>Actinomycetes</taxon>
        <taxon>Pseudonocardiales</taxon>
        <taxon>Pseudonocardiaceae</taxon>
        <taxon>Saccharomonospora</taxon>
    </lineage>
</organism>
<dbReference type="HOGENOM" id="CLU_108696_12_1_11"/>
<dbReference type="STRING" id="882086.SacxiDRAFT_4372"/>
<gene>
    <name evidence="4" type="ORF">SacxiDRAFT_4372</name>
</gene>
<evidence type="ECO:0000259" key="3">
    <source>
        <dbReference type="PROSITE" id="PS50075"/>
    </source>
</evidence>
<evidence type="ECO:0000313" key="5">
    <source>
        <dbReference type="Proteomes" id="UP000004691"/>
    </source>
</evidence>
<keyword evidence="2" id="KW-0597">Phosphoprotein</keyword>
<dbReference type="EMBL" id="JH636049">
    <property type="protein sequence ID" value="EID56553.1"/>
    <property type="molecule type" value="Genomic_DNA"/>
</dbReference>
<evidence type="ECO:0000313" key="4">
    <source>
        <dbReference type="EMBL" id="EID56553.1"/>
    </source>
</evidence>
<dbReference type="InterPro" id="IPR009081">
    <property type="entry name" value="PP-bd_ACP"/>
</dbReference>
<reference evidence="4 5" key="1">
    <citation type="submission" date="2012-01" db="EMBL/GenBank/DDBJ databases">
        <title>Improved High-Quality Draft sequence of Saccharomonospora xinjiangensis XJ-54.</title>
        <authorList>
            <consortium name="US DOE Joint Genome Institute"/>
            <person name="Lucas S."/>
            <person name="Han J."/>
            <person name="Lapidus A."/>
            <person name="Cheng J.-F."/>
            <person name="Goodwin L."/>
            <person name="Pitluck S."/>
            <person name="Peters L."/>
            <person name="Mikhailova N."/>
            <person name="Teshima H."/>
            <person name="Detter J.C."/>
            <person name="Han C."/>
            <person name="Tapia R."/>
            <person name="Land M."/>
            <person name="Hauser L."/>
            <person name="Kyrpides N."/>
            <person name="Ivanova N."/>
            <person name="Pagani I."/>
            <person name="Brambilla E.-M."/>
            <person name="Klenk H.-P."/>
            <person name="Woyke T."/>
        </authorList>
    </citation>
    <scope>NUCLEOTIDE SEQUENCE [LARGE SCALE GENOMIC DNA]</scope>
    <source>
        <strain evidence="4 5">XJ-54</strain>
    </source>
</reference>
<dbReference type="PROSITE" id="PS00012">
    <property type="entry name" value="PHOSPHOPANTETHEINE"/>
    <property type="match status" value="1"/>
</dbReference>
<feature type="domain" description="Carrier" evidence="3">
    <location>
        <begin position="9"/>
        <end position="88"/>
    </location>
</feature>
<keyword evidence="1" id="KW-0596">Phosphopantetheine</keyword>
<dbReference type="AlphaFoldDB" id="I0V8V0"/>
<dbReference type="Gene3D" id="1.10.1200.10">
    <property type="entry name" value="ACP-like"/>
    <property type="match status" value="1"/>
</dbReference>
<dbReference type="InterPro" id="IPR006162">
    <property type="entry name" value="Ppantetheine_attach_site"/>
</dbReference>
<dbReference type="PROSITE" id="PS50075">
    <property type="entry name" value="CARRIER"/>
    <property type="match status" value="1"/>
</dbReference>
<evidence type="ECO:0000256" key="2">
    <source>
        <dbReference type="ARBA" id="ARBA00022553"/>
    </source>
</evidence>
<dbReference type="SUPFAM" id="SSF47336">
    <property type="entry name" value="ACP-like"/>
    <property type="match status" value="1"/>
</dbReference>
<sequence length="88" mass="9354">MSGANSHREITAEELGELLSATGGLRIDQSDVDSATTFDELGLDSLALLGVITAVERERGVALPTEAQEARSVREFLAILNDTLRKAA</sequence>
<accession>I0V8V0</accession>
<protein>
    <submittedName>
        <fullName evidence="4">Phosphopantetheine-containing protein</fullName>
    </submittedName>
</protein>
<keyword evidence="5" id="KW-1185">Reference proteome</keyword>
<evidence type="ECO:0000256" key="1">
    <source>
        <dbReference type="ARBA" id="ARBA00022450"/>
    </source>
</evidence>
<name>I0V8V0_9PSEU</name>